<evidence type="ECO:0000313" key="3">
    <source>
        <dbReference type="Proteomes" id="UP000286997"/>
    </source>
</evidence>
<accession>A0A437NT10</accession>
<dbReference type="EMBL" id="SACP01000047">
    <property type="protein sequence ID" value="RVU13152.1"/>
    <property type="molecule type" value="Genomic_DNA"/>
</dbReference>
<comment type="caution">
    <text evidence="2">The sequence shown here is derived from an EMBL/GenBank/DDBJ whole genome shotgun (WGS) entry which is preliminary data.</text>
</comment>
<feature type="compositionally biased region" description="Basic and acidic residues" evidence="1">
    <location>
        <begin position="90"/>
        <end position="106"/>
    </location>
</feature>
<keyword evidence="3" id="KW-1185">Reference proteome</keyword>
<gene>
    <name evidence="2" type="ORF">EOE48_26960</name>
</gene>
<evidence type="ECO:0000313" key="2">
    <source>
        <dbReference type="EMBL" id="RVU13152.1"/>
    </source>
</evidence>
<dbReference type="OrthoDB" id="8449339at2"/>
<dbReference type="AlphaFoldDB" id="A0A437NT10"/>
<feature type="region of interest" description="Disordered" evidence="1">
    <location>
        <begin position="81"/>
        <end position="106"/>
    </location>
</feature>
<organism evidence="2 3">
    <name type="scientific">Methylobacterium oryzihabitans</name>
    <dbReference type="NCBI Taxonomy" id="2499852"/>
    <lineage>
        <taxon>Bacteria</taxon>
        <taxon>Pseudomonadati</taxon>
        <taxon>Pseudomonadota</taxon>
        <taxon>Alphaproteobacteria</taxon>
        <taxon>Hyphomicrobiales</taxon>
        <taxon>Methylobacteriaceae</taxon>
        <taxon>Methylobacterium</taxon>
    </lineage>
</organism>
<sequence>MLGLKTDAQVCTGMSTDCTDLVSISELHRRLTADGVAINRSTLSRYITRYADALNPVIHGRDTLVSYAAVVRHRAENINLPAAAPTGRPSYEEPRRNGAAKARKEEADAGLRELELAKARGQLTATTEVVEAAREAVSALTQAFDLALADTAERLAAATGHDARAIRPHLRKLKEAGLEAFRSALTKALRPGGGAPVGPDA</sequence>
<protein>
    <submittedName>
        <fullName evidence="2">Uncharacterized protein</fullName>
    </submittedName>
</protein>
<name>A0A437NT10_9HYPH</name>
<dbReference type="RefSeq" id="WP_127733972.1">
    <property type="nucleotide sequence ID" value="NZ_SACP01000047.1"/>
</dbReference>
<dbReference type="Proteomes" id="UP000286997">
    <property type="component" value="Unassembled WGS sequence"/>
</dbReference>
<proteinExistence type="predicted"/>
<reference evidence="2 3" key="1">
    <citation type="submission" date="2019-01" db="EMBL/GenBank/DDBJ databases">
        <authorList>
            <person name="Chen W.-M."/>
        </authorList>
    </citation>
    <scope>NUCLEOTIDE SEQUENCE [LARGE SCALE GENOMIC DNA]</scope>
    <source>
        <strain evidence="2 3">TER-1</strain>
    </source>
</reference>
<evidence type="ECO:0000256" key="1">
    <source>
        <dbReference type="SAM" id="MobiDB-lite"/>
    </source>
</evidence>